<feature type="compositionally biased region" description="Basic and acidic residues" evidence="1">
    <location>
        <begin position="187"/>
        <end position="215"/>
    </location>
</feature>
<evidence type="ECO:0000256" key="1">
    <source>
        <dbReference type="SAM" id="MobiDB-lite"/>
    </source>
</evidence>
<organism evidence="3 4">
    <name type="scientific">Paralvinella palmiformis</name>
    <dbReference type="NCBI Taxonomy" id="53620"/>
    <lineage>
        <taxon>Eukaryota</taxon>
        <taxon>Metazoa</taxon>
        <taxon>Spiralia</taxon>
        <taxon>Lophotrochozoa</taxon>
        <taxon>Annelida</taxon>
        <taxon>Polychaeta</taxon>
        <taxon>Sedentaria</taxon>
        <taxon>Canalipalpata</taxon>
        <taxon>Terebellida</taxon>
        <taxon>Terebelliformia</taxon>
        <taxon>Alvinellidae</taxon>
        <taxon>Paralvinella</taxon>
    </lineage>
</organism>
<feature type="transmembrane region" description="Helical" evidence="2">
    <location>
        <begin position="138"/>
        <end position="158"/>
    </location>
</feature>
<feature type="region of interest" description="Disordered" evidence="1">
    <location>
        <begin position="29"/>
        <end position="51"/>
    </location>
</feature>
<gene>
    <name evidence="3" type="ORF">LSH36_449g01022</name>
</gene>
<evidence type="ECO:0000313" key="3">
    <source>
        <dbReference type="EMBL" id="KAK2149495.1"/>
    </source>
</evidence>
<comment type="caution">
    <text evidence="3">The sequence shown here is derived from an EMBL/GenBank/DDBJ whole genome shotgun (WGS) entry which is preliminary data.</text>
</comment>
<evidence type="ECO:0000313" key="4">
    <source>
        <dbReference type="Proteomes" id="UP001208570"/>
    </source>
</evidence>
<dbReference type="EMBL" id="JAODUP010000449">
    <property type="protein sequence ID" value="KAK2149495.1"/>
    <property type="molecule type" value="Genomic_DNA"/>
</dbReference>
<keyword evidence="2" id="KW-1133">Transmembrane helix</keyword>
<dbReference type="Proteomes" id="UP001208570">
    <property type="component" value="Unassembled WGS sequence"/>
</dbReference>
<keyword evidence="4" id="KW-1185">Reference proteome</keyword>
<keyword evidence="2" id="KW-0812">Transmembrane</keyword>
<protein>
    <submittedName>
        <fullName evidence="3">Uncharacterized protein</fullName>
    </submittedName>
</protein>
<sequence length="255" mass="27959">MVRLKLGACSKEQHSKELPTSQHFIENVKPTSATGKQIGDDESANNKRKVPPARYTVEIDPDTTNSERSKPVERNKTLRMFQYPLDVINIKLFKDTCLRYLASVILSGDATMTLVMNLPDVNPDCDVCAVINTNIPLLLVHLVGVVNVAPGVAIMIMFQVIASLTVYRGLTSNACILNKKEELEREKARDAAKAKKKELGESGKEKGKEKKEKGNGKGSTYLEARKMIEASVPAVPSDQSLANVAKPTTITKAHT</sequence>
<feature type="region of interest" description="Disordered" evidence="1">
    <location>
        <begin position="187"/>
        <end position="220"/>
    </location>
</feature>
<evidence type="ECO:0000256" key="2">
    <source>
        <dbReference type="SAM" id="Phobius"/>
    </source>
</evidence>
<reference evidence="3" key="1">
    <citation type="journal article" date="2023" name="Mol. Biol. Evol.">
        <title>Third-Generation Sequencing Reveals the Adaptive Role of the Epigenome in Three Deep-Sea Polychaetes.</title>
        <authorList>
            <person name="Perez M."/>
            <person name="Aroh O."/>
            <person name="Sun Y."/>
            <person name="Lan Y."/>
            <person name="Juniper S.K."/>
            <person name="Young C.R."/>
            <person name="Angers B."/>
            <person name="Qian P.Y."/>
        </authorList>
    </citation>
    <scope>NUCLEOTIDE SEQUENCE</scope>
    <source>
        <strain evidence="3">P08H-3</strain>
    </source>
</reference>
<keyword evidence="2" id="KW-0472">Membrane</keyword>
<name>A0AAD9JBZ5_9ANNE</name>
<proteinExistence type="predicted"/>
<feature type="region of interest" description="Disordered" evidence="1">
    <location>
        <begin position="1"/>
        <end position="20"/>
    </location>
</feature>
<accession>A0AAD9JBZ5</accession>
<dbReference type="AlphaFoldDB" id="A0AAD9JBZ5"/>